<dbReference type="Gramene" id="HORVU.MOREX.r3.7HG0727470.1">
    <property type="protein sequence ID" value="HORVU.MOREX.r3.7HG0727470.1"/>
    <property type="gene ID" value="HORVU.MOREX.r3.7HG0727470"/>
</dbReference>
<organism evidence="3 4">
    <name type="scientific">Hordeum vulgare subsp. vulgare</name>
    <name type="common">Domesticated barley</name>
    <dbReference type="NCBI Taxonomy" id="112509"/>
    <lineage>
        <taxon>Eukaryota</taxon>
        <taxon>Viridiplantae</taxon>
        <taxon>Streptophyta</taxon>
        <taxon>Embryophyta</taxon>
        <taxon>Tracheophyta</taxon>
        <taxon>Spermatophyta</taxon>
        <taxon>Magnoliopsida</taxon>
        <taxon>Liliopsida</taxon>
        <taxon>Poales</taxon>
        <taxon>Poaceae</taxon>
        <taxon>BOP clade</taxon>
        <taxon>Pooideae</taxon>
        <taxon>Triticodae</taxon>
        <taxon>Triticeae</taxon>
        <taxon>Hordeinae</taxon>
        <taxon>Hordeum</taxon>
    </lineage>
</organism>
<keyword evidence="4" id="KW-1185">Reference proteome</keyword>
<evidence type="ECO:0000259" key="2">
    <source>
        <dbReference type="Pfam" id="PF00304"/>
    </source>
</evidence>
<reference evidence="3" key="3">
    <citation type="submission" date="2022-01" db="UniProtKB">
        <authorList>
            <consortium name="EnsemblPlants"/>
        </authorList>
    </citation>
    <scope>IDENTIFICATION</scope>
    <source>
        <strain evidence="3">subsp. vulgare</strain>
    </source>
</reference>
<sequence>MDVHKVKMRGLCLVLLMAALLLLPGSEGKICKEYSETYTVSECTSGPCAEHCHDEGFVEGECKASEFELDDYRFCLCKKHC</sequence>
<dbReference type="EnsemblPlants" id="HORVU.MOREX.r3.7HG0727470.1">
    <property type="protein sequence ID" value="HORVU.MOREX.r3.7HG0727470.1"/>
    <property type="gene ID" value="HORVU.MOREX.r3.7HG0727470"/>
</dbReference>
<evidence type="ECO:0000313" key="3">
    <source>
        <dbReference type="EnsemblPlants" id="HORVU.MOREX.r3.7HG0727470.1"/>
    </source>
</evidence>
<dbReference type="Gene3D" id="3.30.30.10">
    <property type="entry name" value="Knottin, scorpion toxin-like"/>
    <property type="match status" value="1"/>
</dbReference>
<feature type="signal peptide" evidence="1">
    <location>
        <begin position="1"/>
        <end position="28"/>
    </location>
</feature>
<feature type="chain" id="PRO_5035198551" description="Knottins-like domain-containing protein" evidence="1">
    <location>
        <begin position="29"/>
        <end position="81"/>
    </location>
</feature>
<protein>
    <recommendedName>
        <fullName evidence="2">Knottins-like domain-containing protein</fullName>
    </recommendedName>
</protein>
<dbReference type="AlphaFoldDB" id="A0A8I6YSJ3"/>
<reference evidence="3" key="2">
    <citation type="submission" date="2020-10" db="EMBL/GenBank/DDBJ databases">
        <authorList>
            <person name="Scholz U."/>
            <person name="Mascher M."/>
            <person name="Fiebig A."/>
        </authorList>
    </citation>
    <scope>NUCLEOTIDE SEQUENCE [LARGE SCALE GENOMIC DNA]</scope>
    <source>
        <strain evidence="3">cv. Morex</strain>
    </source>
</reference>
<reference evidence="4" key="1">
    <citation type="journal article" date="2012" name="Nature">
        <title>A physical, genetic and functional sequence assembly of the barley genome.</title>
        <authorList>
            <consortium name="The International Barley Genome Sequencing Consortium"/>
            <person name="Mayer K.F."/>
            <person name="Waugh R."/>
            <person name="Brown J.W."/>
            <person name="Schulman A."/>
            <person name="Langridge P."/>
            <person name="Platzer M."/>
            <person name="Fincher G.B."/>
            <person name="Muehlbauer G.J."/>
            <person name="Sato K."/>
            <person name="Close T.J."/>
            <person name="Wise R.P."/>
            <person name="Stein N."/>
        </authorList>
    </citation>
    <scope>NUCLEOTIDE SEQUENCE [LARGE SCALE GENOMIC DNA]</scope>
    <source>
        <strain evidence="4">cv. Morex</strain>
    </source>
</reference>
<dbReference type="InterPro" id="IPR036574">
    <property type="entry name" value="Scorpion_toxin-like_sf"/>
</dbReference>
<keyword evidence="1" id="KW-0732">Signal</keyword>
<feature type="domain" description="Knottins-like" evidence="2">
    <location>
        <begin position="29"/>
        <end position="81"/>
    </location>
</feature>
<dbReference type="Gramene" id="HORVU.MOREX.r2.7HG0603390.1">
    <property type="protein sequence ID" value="HORVU.MOREX.r2.7HG0603390.1"/>
    <property type="gene ID" value="HORVU.MOREX.r2.7HG0603390"/>
</dbReference>
<dbReference type="Proteomes" id="UP000011116">
    <property type="component" value="Chromosome 7H"/>
</dbReference>
<accession>A0A8I6YSJ3</accession>
<name>A0A8I6YSJ3_HORVV</name>
<dbReference type="InterPro" id="IPR003614">
    <property type="entry name" value="Knottins"/>
</dbReference>
<evidence type="ECO:0000256" key="1">
    <source>
        <dbReference type="SAM" id="SignalP"/>
    </source>
</evidence>
<dbReference type="Pfam" id="PF00304">
    <property type="entry name" value="Gamma-thionin"/>
    <property type="match status" value="1"/>
</dbReference>
<dbReference type="SMR" id="A0A8I6YSJ3"/>
<proteinExistence type="predicted"/>
<evidence type="ECO:0000313" key="4">
    <source>
        <dbReference type="Proteomes" id="UP000011116"/>
    </source>
</evidence>